<dbReference type="GO" id="GO:0003700">
    <property type="term" value="F:DNA-binding transcription factor activity"/>
    <property type="evidence" value="ECO:0007669"/>
    <property type="project" value="InterPro"/>
</dbReference>
<organism evidence="5 6">
    <name type="scientific">Tardiphaga robiniae</name>
    <dbReference type="NCBI Taxonomy" id="943830"/>
    <lineage>
        <taxon>Bacteria</taxon>
        <taxon>Pseudomonadati</taxon>
        <taxon>Pseudomonadota</taxon>
        <taxon>Alphaproteobacteria</taxon>
        <taxon>Hyphomicrobiales</taxon>
        <taxon>Nitrobacteraceae</taxon>
        <taxon>Tardiphaga</taxon>
    </lineage>
</organism>
<dbReference type="Proteomes" id="UP000515291">
    <property type="component" value="Chromosome"/>
</dbReference>
<dbReference type="InterPro" id="IPR050204">
    <property type="entry name" value="AraC_XylS_family_regulators"/>
</dbReference>
<dbReference type="GO" id="GO:0043565">
    <property type="term" value="F:sequence-specific DNA binding"/>
    <property type="evidence" value="ECO:0007669"/>
    <property type="project" value="InterPro"/>
</dbReference>
<feature type="domain" description="HTH araC/xylS-type" evidence="4">
    <location>
        <begin position="193"/>
        <end position="291"/>
    </location>
</feature>
<dbReference type="InterPro" id="IPR009057">
    <property type="entry name" value="Homeodomain-like_sf"/>
</dbReference>
<evidence type="ECO:0000313" key="6">
    <source>
        <dbReference type="Proteomes" id="UP000515291"/>
    </source>
</evidence>
<dbReference type="RefSeq" id="WP_184519107.1">
    <property type="nucleotide sequence ID" value="NZ_CP050292.1"/>
</dbReference>
<accession>A0A7G6U0C9</accession>
<evidence type="ECO:0000256" key="3">
    <source>
        <dbReference type="ARBA" id="ARBA00023163"/>
    </source>
</evidence>
<dbReference type="SMART" id="SM00342">
    <property type="entry name" value="HTH_ARAC"/>
    <property type="match status" value="1"/>
</dbReference>
<name>A0A7G6U0C9_9BRAD</name>
<dbReference type="PROSITE" id="PS01124">
    <property type="entry name" value="HTH_ARAC_FAMILY_2"/>
    <property type="match status" value="1"/>
</dbReference>
<keyword evidence="3" id="KW-0804">Transcription</keyword>
<evidence type="ECO:0000313" key="5">
    <source>
        <dbReference type="EMBL" id="QND72461.1"/>
    </source>
</evidence>
<dbReference type="SUPFAM" id="SSF46689">
    <property type="entry name" value="Homeodomain-like"/>
    <property type="match status" value="1"/>
</dbReference>
<evidence type="ECO:0000256" key="2">
    <source>
        <dbReference type="ARBA" id="ARBA00023125"/>
    </source>
</evidence>
<reference evidence="6" key="1">
    <citation type="journal article" date="2020" name="Mol. Plant Microbe">
        <title>Rhizobial microsymbionts of the narrowly endemic Oxytropis species growing in Kamchatka are characterized by significant genetic diversity and possess a set of genes that are associated with T3SS and T6SS secretion systems and can affect the development of symbiosis.</title>
        <authorList>
            <person name="Safronova V."/>
            <person name="Guro P."/>
            <person name="Sazanova A."/>
            <person name="Kuznetsova I."/>
            <person name="Belimov A."/>
            <person name="Yakubov V."/>
            <person name="Chirak E."/>
            <person name="Afonin A."/>
            <person name="Gogolev Y."/>
            <person name="Andronov E."/>
            <person name="Tikhonovich I."/>
        </authorList>
    </citation>
    <scope>NUCLEOTIDE SEQUENCE [LARGE SCALE GENOMIC DNA]</scope>
    <source>
        <strain evidence="6">581</strain>
    </source>
</reference>
<proteinExistence type="predicted"/>
<evidence type="ECO:0000256" key="1">
    <source>
        <dbReference type="ARBA" id="ARBA00023015"/>
    </source>
</evidence>
<dbReference type="PANTHER" id="PTHR46796">
    <property type="entry name" value="HTH-TYPE TRANSCRIPTIONAL ACTIVATOR RHAS-RELATED"/>
    <property type="match status" value="1"/>
</dbReference>
<dbReference type="Gene3D" id="1.10.10.60">
    <property type="entry name" value="Homeodomain-like"/>
    <property type="match status" value="1"/>
</dbReference>
<dbReference type="EMBL" id="CP050292">
    <property type="protein sequence ID" value="QND72461.1"/>
    <property type="molecule type" value="Genomic_DNA"/>
</dbReference>
<dbReference type="InterPro" id="IPR018060">
    <property type="entry name" value="HTH_AraC"/>
</dbReference>
<keyword evidence="2" id="KW-0238">DNA-binding</keyword>
<sequence length="322" mass="35718">MLETAHIVSGPTGFAEKPLPALHAERFAPGLAPRSWIIRQSVARRSHLLVIETRRGTATMRGTTVAIQSRGLLWLPGDHEGTLEVEAGAQGYLISVSDDVLTRTVAGSAEALHLRRTIDRLVLREGAQLTTTFAAITESCSTLVRELNTPGRGSATMTSTHVLLLCLHIWRSVISEEAPDDAAQRGDGPRLVGNFLQMVELHYRDGWPIARYAAALGVTDDKLHAHCKREKGYSPRAIVHQRLIHEACMRLRQLDLPVEQIGYGLGFRDPGYFNRFFRKYQNASPGAYRRRARLDQVSTARPMRPGRNCPTLDQCCVSLKPA</sequence>
<dbReference type="AlphaFoldDB" id="A0A7G6U0C9"/>
<dbReference type="Pfam" id="PF12833">
    <property type="entry name" value="HTH_18"/>
    <property type="match status" value="1"/>
</dbReference>
<gene>
    <name evidence="5" type="ORF">HB776_15385</name>
</gene>
<evidence type="ECO:0000259" key="4">
    <source>
        <dbReference type="PROSITE" id="PS01124"/>
    </source>
</evidence>
<protein>
    <submittedName>
        <fullName evidence="5">Helix-turn-helix domain-containing protein</fullName>
    </submittedName>
</protein>
<dbReference type="KEGG" id="trb:HB776_15385"/>
<keyword evidence="1" id="KW-0805">Transcription regulation</keyword>